<name>A0A426YTE9_ENSVE</name>
<feature type="non-terminal residue" evidence="1">
    <location>
        <position position="1"/>
    </location>
</feature>
<proteinExistence type="predicted"/>
<protein>
    <submittedName>
        <fullName evidence="1">Uncharacterized protein</fullName>
    </submittedName>
</protein>
<evidence type="ECO:0000313" key="1">
    <source>
        <dbReference type="EMBL" id="RRT54997.1"/>
    </source>
</evidence>
<reference evidence="1 2" key="1">
    <citation type="journal article" date="2014" name="Agronomy (Basel)">
        <title>A Draft Genome Sequence for Ensete ventricosum, the Drought-Tolerant Tree Against Hunger.</title>
        <authorList>
            <person name="Harrison J."/>
            <person name="Moore K.A."/>
            <person name="Paszkiewicz K."/>
            <person name="Jones T."/>
            <person name="Grant M."/>
            <person name="Ambacheew D."/>
            <person name="Muzemil S."/>
            <person name="Studholme D.J."/>
        </authorList>
    </citation>
    <scope>NUCLEOTIDE SEQUENCE [LARGE SCALE GENOMIC DNA]</scope>
</reference>
<accession>A0A426YTE9</accession>
<dbReference type="AlphaFoldDB" id="A0A426YTE9"/>
<gene>
    <name evidence="1" type="ORF">B296_00011410</name>
</gene>
<organism evidence="1 2">
    <name type="scientific">Ensete ventricosum</name>
    <name type="common">Abyssinian banana</name>
    <name type="synonym">Musa ensete</name>
    <dbReference type="NCBI Taxonomy" id="4639"/>
    <lineage>
        <taxon>Eukaryota</taxon>
        <taxon>Viridiplantae</taxon>
        <taxon>Streptophyta</taxon>
        <taxon>Embryophyta</taxon>
        <taxon>Tracheophyta</taxon>
        <taxon>Spermatophyta</taxon>
        <taxon>Magnoliopsida</taxon>
        <taxon>Liliopsida</taxon>
        <taxon>Zingiberales</taxon>
        <taxon>Musaceae</taxon>
        <taxon>Ensete</taxon>
    </lineage>
</organism>
<sequence>QSRFGRCCRELAKSSLEVSRGSDDVVGSSLENSPKVYREVCREFTNRLPELAESSPEECWKFIGSSLKEIGSSPGVHRKDTGSLPKRQSNNEDYMLCVVVSIVMRVSFTNSIKRSLGLNWG</sequence>
<dbReference type="Proteomes" id="UP000287651">
    <property type="component" value="Unassembled WGS sequence"/>
</dbReference>
<evidence type="ECO:0000313" key="2">
    <source>
        <dbReference type="Proteomes" id="UP000287651"/>
    </source>
</evidence>
<dbReference type="EMBL" id="AMZH03010306">
    <property type="protein sequence ID" value="RRT54997.1"/>
    <property type="molecule type" value="Genomic_DNA"/>
</dbReference>
<comment type="caution">
    <text evidence="1">The sequence shown here is derived from an EMBL/GenBank/DDBJ whole genome shotgun (WGS) entry which is preliminary data.</text>
</comment>